<dbReference type="AlphaFoldDB" id="A0A8C5NSM8"/>
<organism evidence="1 2">
    <name type="scientific">Junco hyemalis</name>
    <name type="common">Dark-eyed junco</name>
    <dbReference type="NCBI Taxonomy" id="40217"/>
    <lineage>
        <taxon>Eukaryota</taxon>
        <taxon>Metazoa</taxon>
        <taxon>Chordata</taxon>
        <taxon>Craniata</taxon>
        <taxon>Vertebrata</taxon>
        <taxon>Euteleostomi</taxon>
        <taxon>Archelosauria</taxon>
        <taxon>Archosauria</taxon>
        <taxon>Dinosauria</taxon>
        <taxon>Saurischia</taxon>
        <taxon>Theropoda</taxon>
        <taxon>Coelurosauria</taxon>
        <taxon>Aves</taxon>
        <taxon>Neognathae</taxon>
        <taxon>Neoaves</taxon>
        <taxon>Telluraves</taxon>
        <taxon>Australaves</taxon>
        <taxon>Passeriformes</taxon>
        <taxon>Passerellidae</taxon>
        <taxon>Junco</taxon>
    </lineage>
</organism>
<evidence type="ECO:0000313" key="2">
    <source>
        <dbReference type="Proteomes" id="UP000694408"/>
    </source>
</evidence>
<dbReference type="Proteomes" id="UP000694408">
    <property type="component" value="Unplaced"/>
</dbReference>
<evidence type="ECO:0000313" key="1">
    <source>
        <dbReference type="Ensembl" id="ENSJHYP00000021106.1"/>
    </source>
</evidence>
<dbReference type="Ensembl" id="ENSJHYT00000025449.1">
    <property type="protein sequence ID" value="ENSJHYP00000021106.1"/>
    <property type="gene ID" value="ENSJHYG00000015964.1"/>
</dbReference>
<reference evidence="1" key="1">
    <citation type="submission" date="2025-08" db="UniProtKB">
        <authorList>
            <consortium name="Ensembl"/>
        </authorList>
    </citation>
    <scope>IDENTIFICATION</scope>
</reference>
<reference evidence="1" key="2">
    <citation type="submission" date="2025-09" db="UniProtKB">
        <authorList>
            <consortium name="Ensembl"/>
        </authorList>
    </citation>
    <scope>IDENTIFICATION</scope>
</reference>
<protein>
    <submittedName>
        <fullName evidence="1">Uncharacterized protein</fullName>
    </submittedName>
</protein>
<accession>A0A8C5NSM8</accession>
<name>A0A8C5NSM8_JUNHY</name>
<proteinExistence type="predicted"/>
<sequence>MVFEMCQDCPGEIGLGSWQGIAGWAGIPRFAVAAPGSLAVPKARLDIGAGAAWHGGRLAEGWKGPWGPFHQPFPNSSAAPAQLCSPHSSELLQPLLPSPVPAVLPFLQEPWRAELLPSLAPPAPSVQPHLLCSRTCLRHKLCFWFCSWTSDTNCAFCSALRPL</sequence>
<keyword evidence="2" id="KW-1185">Reference proteome</keyword>